<accession>A0A0B7I6Z4</accession>
<keyword evidence="2" id="KW-1185">Reference proteome</keyword>
<organism evidence="1 2">
    <name type="scientific">Capnocytophaga canis</name>
    <dbReference type="NCBI Taxonomy" id="1848903"/>
    <lineage>
        <taxon>Bacteria</taxon>
        <taxon>Pseudomonadati</taxon>
        <taxon>Bacteroidota</taxon>
        <taxon>Flavobacteriia</taxon>
        <taxon>Flavobacteriales</taxon>
        <taxon>Flavobacteriaceae</taxon>
        <taxon>Capnocytophaga</taxon>
    </lineage>
</organism>
<name>A0A0B7I6Z4_9FLAO</name>
<gene>
    <name evidence="1" type="ORF">CCAND38_30016</name>
</gene>
<dbReference type="AlphaFoldDB" id="A0A0B7I6Z4"/>
<sequence>MIENRFGGRYGMRYDTKSHSTKNTLVKKSIFSKKFSFLYISVFYKHPTKIPKYL</sequence>
<evidence type="ECO:0000313" key="1">
    <source>
        <dbReference type="EMBL" id="CEN45837.1"/>
    </source>
</evidence>
<reference evidence="1 2" key="1">
    <citation type="submission" date="2015-01" db="EMBL/GenBank/DDBJ databases">
        <authorList>
            <person name="Xiang T."/>
            <person name="Song Y."/>
            <person name="Huang L."/>
            <person name="Wang B."/>
            <person name="Wu P."/>
        </authorList>
    </citation>
    <scope>NUCLEOTIDE SEQUENCE [LARGE SCALE GENOMIC DNA]</scope>
    <source>
        <strain evidence="1 2">CcD38</strain>
    </source>
</reference>
<dbReference type="Proteomes" id="UP000045051">
    <property type="component" value="Unassembled WGS sequence"/>
</dbReference>
<protein>
    <submittedName>
        <fullName evidence="1">Uncharacterized protein</fullName>
    </submittedName>
</protein>
<dbReference type="EMBL" id="CDOI01000140">
    <property type="protein sequence ID" value="CEN45837.1"/>
    <property type="molecule type" value="Genomic_DNA"/>
</dbReference>
<proteinExistence type="predicted"/>
<evidence type="ECO:0000313" key="2">
    <source>
        <dbReference type="Proteomes" id="UP000045051"/>
    </source>
</evidence>